<dbReference type="InterPro" id="IPR011262">
    <property type="entry name" value="DNA-dir_RNA_pol_insert"/>
</dbReference>
<keyword evidence="7 11" id="KW-0804">Transcription</keyword>
<dbReference type="CDD" id="cd06928">
    <property type="entry name" value="RNAP_alpha_NTD"/>
    <property type="match status" value="1"/>
</dbReference>
<dbReference type="InterPro" id="IPR011263">
    <property type="entry name" value="DNA-dir_RNA_pol_RpoA/D/Rpb3"/>
</dbReference>
<evidence type="ECO:0000256" key="7">
    <source>
        <dbReference type="ARBA" id="ARBA00023163"/>
    </source>
</evidence>
<evidence type="ECO:0000256" key="6">
    <source>
        <dbReference type="ARBA" id="ARBA00022695"/>
    </source>
</evidence>
<evidence type="ECO:0000256" key="3">
    <source>
        <dbReference type="ARBA" id="ARBA00015972"/>
    </source>
</evidence>
<dbReference type="EMBL" id="MFAV01000046">
    <property type="protein sequence ID" value="OGD85744.1"/>
    <property type="molecule type" value="Genomic_DNA"/>
</dbReference>
<feature type="region of interest" description="Alpha C-terminal domain (alpha-CTD)" evidence="11">
    <location>
        <begin position="245"/>
        <end position="307"/>
    </location>
</feature>
<feature type="domain" description="DNA-directed RNA polymerase RpoA/D/Rpb3-type" evidence="12">
    <location>
        <begin position="18"/>
        <end position="224"/>
    </location>
</feature>
<dbReference type="SUPFAM" id="SSF56553">
    <property type="entry name" value="Insert subdomain of RNA polymerase alpha subunit"/>
    <property type="match status" value="1"/>
</dbReference>
<dbReference type="Pfam" id="PF01193">
    <property type="entry name" value="RNA_pol_L"/>
    <property type="match status" value="1"/>
</dbReference>
<feature type="region of interest" description="Alpha N-terminal domain (alpha-NTD)" evidence="11">
    <location>
        <begin position="1"/>
        <end position="230"/>
    </location>
</feature>
<evidence type="ECO:0000256" key="9">
    <source>
        <dbReference type="ARBA" id="ARBA00033070"/>
    </source>
</evidence>
<dbReference type="InterPro" id="IPR011260">
    <property type="entry name" value="RNAP_asu_C"/>
</dbReference>
<protein>
    <recommendedName>
        <fullName evidence="3 11">DNA-directed RNA polymerase subunit alpha</fullName>
        <shortName evidence="11">RNAP subunit alpha</shortName>
        <ecNumber evidence="2 11">2.7.7.6</ecNumber>
    </recommendedName>
    <alternativeName>
        <fullName evidence="9 11">RNA polymerase subunit alpha</fullName>
    </alternativeName>
    <alternativeName>
        <fullName evidence="8 11">Transcriptase subunit alpha</fullName>
    </alternativeName>
</protein>
<evidence type="ECO:0000256" key="8">
    <source>
        <dbReference type="ARBA" id="ARBA00032524"/>
    </source>
</evidence>
<keyword evidence="5 11" id="KW-0808">Transferase</keyword>
<comment type="similarity">
    <text evidence="1 11">Belongs to the RNA polymerase alpha chain family.</text>
</comment>
<dbReference type="SMART" id="SM00662">
    <property type="entry name" value="RPOLD"/>
    <property type="match status" value="1"/>
</dbReference>
<comment type="function">
    <text evidence="11">DNA-dependent RNA polymerase catalyzes the transcription of DNA into RNA using the four ribonucleoside triphosphates as substrates.</text>
</comment>
<dbReference type="SUPFAM" id="SSF47789">
    <property type="entry name" value="C-terminal domain of RNA polymerase alpha subunit"/>
    <property type="match status" value="1"/>
</dbReference>
<gene>
    <name evidence="11" type="primary">rpoA</name>
    <name evidence="13" type="ORF">A2Z23_01585</name>
</gene>
<evidence type="ECO:0000259" key="12">
    <source>
        <dbReference type="SMART" id="SM00662"/>
    </source>
</evidence>
<dbReference type="Pfam" id="PF03118">
    <property type="entry name" value="RNA_pol_A_CTD"/>
    <property type="match status" value="1"/>
</dbReference>
<dbReference type="HAMAP" id="MF_00059">
    <property type="entry name" value="RNApol_bact_RpoA"/>
    <property type="match status" value="1"/>
</dbReference>
<comment type="subunit">
    <text evidence="11">Homodimer. The RNAP catalytic core consists of 2 alpha, 1 beta, 1 beta' and 1 omega subunit. When a sigma factor is associated with the core the holoenzyme is formed, which can initiate transcription.</text>
</comment>
<dbReference type="InterPro" id="IPR036603">
    <property type="entry name" value="RBP11-like"/>
</dbReference>
<dbReference type="Pfam" id="PF01000">
    <property type="entry name" value="RNA_pol_A_bac"/>
    <property type="match status" value="1"/>
</dbReference>
<dbReference type="GO" id="GO:0000428">
    <property type="term" value="C:DNA-directed RNA polymerase complex"/>
    <property type="evidence" value="ECO:0007669"/>
    <property type="project" value="UniProtKB-KW"/>
</dbReference>
<dbReference type="GO" id="GO:0046983">
    <property type="term" value="F:protein dimerization activity"/>
    <property type="evidence" value="ECO:0007669"/>
    <property type="project" value="InterPro"/>
</dbReference>
<evidence type="ECO:0000256" key="11">
    <source>
        <dbReference type="HAMAP-Rule" id="MF_00059"/>
    </source>
</evidence>
<comment type="domain">
    <text evidence="11">The N-terminal domain is essential for RNAP assembly and basal transcription, whereas the C-terminal domain is involved in interaction with transcriptional regulators and with upstream promoter elements.</text>
</comment>
<dbReference type="InterPro" id="IPR036643">
    <property type="entry name" value="RNApol_insert_sf"/>
</dbReference>
<dbReference type="EC" id="2.7.7.6" evidence="2 11"/>
<dbReference type="NCBIfam" id="NF003519">
    <property type="entry name" value="PRK05182.2-5"/>
    <property type="match status" value="1"/>
</dbReference>
<dbReference type="FunFam" id="2.170.120.12:FF:000001">
    <property type="entry name" value="DNA-directed RNA polymerase subunit alpha"/>
    <property type="match status" value="1"/>
</dbReference>
<evidence type="ECO:0000313" key="13">
    <source>
        <dbReference type="EMBL" id="OGD85744.1"/>
    </source>
</evidence>
<evidence type="ECO:0000313" key="14">
    <source>
        <dbReference type="Proteomes" id="UP000176628"/>
    </source>
</evidence>
<proteinExistence type="inferred from homology"/>
<evidence type="ECO:0000256" key="1">
    <source>
        <dbReference type="ARBA" id="ARBA00007123"/>
    </source>
</evidence>
<evidence type="ECO:0000256" key="2">
    <source>
        <dbReference type="ARBA" id="ARBA00012418"/>
    </source>
</evidence>
<sequence>MLALNQIKIQQEKKTEDYGKFIIEPLDPGYGNTIGNTLRRVLLSSLPGAAITQVQIEGVRHQFSTLEGLKEDIIEFILNLKKIRLKMSVEKPAKLSLSVKGPREVLAKDINVPAGVEILNSEQVLAHLASPKAKLSCTMVCEHGEGYVPSEERPKGEIGLLPIDALFSPIESVNYQVETTRVERLTNFDRLILEIKTDGTIGPSDALKKAAQILVDRFRLFYEPRQAVVEAQAEEIIERIPQETLDTTLEELDLPVRQVNALKKKKVVTIGDFLKTPKEERLQIKNYGPKSDEQIVEKLKSQGVPVS</sequence>
<comment type="catalytic activity">
    <reaction evidence="10 11">
        <text>RNA(n) + a ribonucleoside 5'-triphosphate = RNA(n+1) + diphosphate</text>
        <dbReference type="Rhea" id="RHEA:21248"/>
        <dbReference type="Rhea" id="RHEA-COMP:14527"/>
        <dbReference type="Rhea" id="RHEA-COMP:17342"/>
        <dbReference type="ChEBI" id="CHEBI:33019"/>
        <dbReference type="ChEBI" id="CHEBI:61557"/>
        <dbReference type="ChEBI" id="CHEBI:140395"/>
        <dbReference type="EC" id="2.7.7.6"/>
    </reaction>
</comment>
<evidence type="ECO:0000256" key="4">
    <source>
        <dbReference type="ARBA" id="ARBA00022478"/>
    </source>
</evidence>
<organism evidence="13 14">
    <name type="scientific">Candidatus Curtissbacteria bacterium RBG_16_39_7</name>
    <dbReference type="NCBI Taxonomy" id="1797707"/>
    <lineage>
        <taxon>Bacteria</taxon>
        <taxon>Candidatus Curtissiibacteriota</taxon>
    </lineage>
</organism>
<dbReference type="SUPFAM" id="SSF55257">
    <property type="entry name" value="RBP11-like subunits of RNA polymerase"/>
    <property type="match status" value="1"/>
</dbReference>
<dbReference type="GO" id="GO:0006351">
    <property type="term" value="P:DNA-templated transcription"/>
    <property type="evidence" value="ECO:0007669"/>
    <property type="project" value="UniProtKB-UniRule"/>
</dbReference>
<dbReference type="Gene3D" id="3.30.1360.10">
    <property type="entry name" value="RNA polymerase, RBP11-like subunit"/>
    <property type="match status" value="1"/>
</dbReference>
<name>A0A1F5G1R1_9BACT</name>
<keyword evidence="4 11" id="KW-0240">DNA-directed RNA polymerase</keyword>
<dbReference type="Gene3D" id="1.10.150.20">
    <property type="entry name" value="5' to 3' exonuclease, C-terminal subdomain"/>
    <property type="match status" value="1"/>
</dbReference>
<dbReference type="Proteomes" id="UP000176628">
    <property type="component" value="Unassembled WGS sequence"/>
</dbReference>
<keyword evidence="6 11" id="KW-0548">Nucleotidyltransferase</keyword>
<dbReference type="InterPro" id="IPR011773">
    <property type="entry name" value="DNA-dir_RpoA"/>
</dbReference>
<evidence type="ECO:0000256" key="10">
    <source>
        <dbReference type="ARBA" id="ARBA00048552"/>
    </source>
</evidence>
<dbReference type="NCBIfam" id="TIGR02027">
    <property type="entry name" value="rpoA"/>
    <property type="match status" value="1"/>
</dbReference>
<comment type="caution">
    <text evidence="13">The sequence shown here is derived from an EMBL/GenBank/DDBJ whole genome shotgun (WGS) entry which is preliminary data.</text>
</comment>
<dbReference type="NCBIfam" id="NF003513">
    <property type="entry name" value="PRK05182.1-2"/>
    <property type="match status" value="1"/>
</dbReference>
<evidence type="ECO:0000256" key="5">
    <source>
        <dbReference type="ARBA" id="ARBA00022679"/>
    </source>
</evidence>
<dbReference type="GO" id="GO:0005737">
    <property type="term" value="C:cytoplasm"/>
    <property type="evidence" value="ECO:0007669"/>
    <property type="project" value="UniProtKB-ARBA"/>
</dbReference>
<accession>A0A1F5G1R1</accession>
<reference evidence="13 14" key="1">
    <citation type="journal article" date="2016" name="Nat. Commun.">
        <title>Thousands of microbial genomes shed light on interconnected biogeochemical processes in an aquifer system.</title>
        <authorList>
            <person name="Anantharaman K."/>
            <person name="Brown C.T."/>
            <person name="Hug L.A."/>
            <person name="Sharon I."/>
            <person name="Castelle C.J."/>
            <person name="Probst A.J."/>
            <person name="Thomas B.C."/>
            <person name="Singh A."/>
            <person name="Wilkins M.J."/>
            <person name="Karaoz U."/>
            <person name="Brodie E.L."/>
            <person name="Williams K.H."/>
            <person name="Hubbard S.S."/>
            <person name="Banfield J.F."/>
        </authorList>
    </citation>
    <scope>NUCLEOTIDE SEQUENCE [LARGE SCALE GENOMIC DNA]</scope>
</reference>
<dbReference type="GO" id="GO:0003899">
    <property type="term" value="F:DNA-directed RNA polymerase activity"/>
    <property type="evidence" value="ECO:0007669"/>
    <property type="project" value="UniProtKB-UniRule"/>
</dbReference>
<dbReference type="Gene3D" id="2.170.120.12">
    <property type="entry name" value="DNA-directed RNA polymerase, insert domain"/>
    <property type="match status" value="1"/>
</dbReference>
<dbReference type="GO" id="GO:0003677">
    <property type="term" value="F:DNA binding"/>
    <property type="evidence" value="ECO:0007669"/>
    <property type="project" value="UniProtKB-UniRule"/>
</dbReference>
<dbReference type="AlphaFoldDB" id="A0A1F5G1R1"/>